<accession>A0A914BF66</accession>
<evidence type="ECO:0000259" key="3">
    <source>
        <dbReference type="Pfam" id="PF14916"/>
    </source>
</evidence>
<dbReference type="GeneID" id="119742652"/>
<dbReference type="RefSeq" id="XP_038074724.1">
    <property type="nucleotide sequence ID" value="XM_038218796.1"/>
</dbReference>
<organism evidence="5 6">
    <name type="scientific">Patiria miniata</name>
    <name type="common">Bat star</name>
    <name type="synonym">Asterina miniata</name>
    <dbReference type="NCBI Taxonomy" id="46514"/>
    <lineage>
        <taxon>Eukaryota</taxon>
        <taxon>Metazoa</taxon>
        <taxon>Echinodermata</taxon>
        <taxon>Eleutherozoa</taxon>
        <taxon>Asterozoa</taxon>
        <taxon>Asteroidea</taxon>
        <taxon>Valvatacea</taxon>
        <taxon>Valvatida</taxon>
        <taxon>Asterinidae</taxon>
        <taxon>Patiria</taxon>
    </lineage>
</organism>
<proteinExistence type="predicted"/>
<evidence type="ECO:0000256" key="2">
    <source>
        <dbReference type="SAM" id="MobiDB-lite"/>
    </source>
</evidence>
<evidence type="ECO:0000313" key="5">
    <source>
        <dbReference type="EnsemblMetazoa" id="XP_038074724.1"/>
    </source>
</evidence>
<dbReference type="Pfam" id="PF14916">
    <property type="entry name" value="CCDC92"/>
    <property type="match status" value="1"/>
</dbReference>
<feature type="compositionally biased region" description="Polar residues" evidence="2">
    <location>
        <begin position="197"/>
        <end position="208"/>
    </location>
</feature>
<dbReference type="InterPro" id="IPR040370">
    <property type="entry name" value="CCDC74A/CCDC74B/CCDC92"/>
</dbReference>
<feature type="domain" description="CCDC92/74 N-terminal" evidence="3">
    <location>
        <begin position="76"/>
        <end position="131"/>
    </location>
</feature>
<dbReference type="InterPro" id="IPR039496">
    <property type="entry name" value="CCDC92/74_N"/>
</dbReference>
<evidence type="ECO:0000313" key="6">
    <source>
        <dbReference type="Proteomes" id="UP000887568"/>
    </source>
</evidence>
<dbReference type="AlphaFoldDB" id="A0A914BF66"/>
<keyword evidence="1" id="KW-0175">Coiled coil</keyword>
<dbReference type="Proteomes" id="UP000887568">
    <property type="component" value="Unplaced"/>
</dbReference>
<sequence>MASPVMSMTLPPLANLPQWQRVQSLDKARYPRPFLKDQIPILPPTNSSGASSFVLHADSESLDAGGSDASAVDPLQRLHHMERSMEFLKRQHHEVLFSLHQEIDDLKRENKELHFKVIMARGSSPKKESSSSSMKSEGEIMLGSTQLQAQKLDQLKMLYMEDKVKELTAAVQDSRGRNAYLQRLLKDAVEKRPPSQEAGQQTSPTDQKGPSPPVPVSMNPLQVQGPNDTQPRAPTLEECEVIIRHLQEHSERQSLELSQLKSDLKDVLYSHKWTPDAYLLAKAYVADEDPSAGDSKLPRISLKNQSKKIPEAAFSQTSFSLPPLTQTMGNKVAERQKRVEAVKRARQQRKEVIL</sequence>
<protein>
    <submittedName>
        <fullName evidence="5">Uncharacterized protein</fullName>
    </submittedName>
</protein>
<name>A0A914BF66_PATMI</name>
<feature type="region of interest" description="Disordered" evidence="2">
    <location>
        <begin position="188"/>
        <end position="232"/>
    </location>
</feature>
<dbReference type="PANTHER" id="PTHR14882:SF5">
    <property type="entry name" value="COILED-COIL DOMAIN CONTAINING 74A"/>
    <property type="match status" value="1"/>
</dbReference>
<feature type="compositionally biased region" description="Polar residues" evidence="2">
    <location>
        <begin position="219"/>
        <end position="232"/>
    </location>
</feature>
<feature type="domain" description="Coiled coil protein 74 C-terminal" evidence="4">
    <location>
        <begin position="228"/>
        <end position="349"/>
    </location>
</feature>
<dbReference type="Pfam" id="PF14917">
    <property type="entry name" value="CCDC74_C"/>
    <property type="match status" value="1"/>
</dbReference>
<evidence type="ECO:0000256" key="1">
    <source>
        <dbReference type="ARBA" id="ARBA00023054"/>
    </source>
</evidence>
<reference evidence="5" key="1">
    <citation type="submission" date="2022-11" db="UniProtKB">
        <authorList>
            <consortium name="EnsemblMetazoa"/>
        </authorList>
    </citation>
    <scope>IDENTIFICATION</scope>
</reference>
<evidence type="ECO:0000259" key="4">
    <source>
        <dbReference type="Pfam" id="PF14917"/>
    </source>
</evidence>
<keyword evidence="6" id="KW-1185">Reference proteome</keyword>
<dbReference type="PANTHER" id="PTHR14882">
    <property type="entry name" value="COILED-COIL DOMAIN-CONTAINING 74A"/>
    <property type="match status" value="1"/>
</dbReference>
<dbReference type="OrthoDB" id="2155209at2759"/>
<dbReference type="EnsemblMetazoa" id="XM_038218796.1">
    <property type="protein sequence ID" value="XP_038074724.1"/>
    <property type="gene ID" value="LOC119742652"/>
</dbReference>
<dbReference type="OMA" id="MERSMEF"/>
<feature type="region of interest" description="Disordered" evidence="2">
    <location>
        <begin position="120"/>
        <end position="142"/>
    </location>
</feature>
<dbReference type="InterPro" id="IPR029422">
    <property type="entry name" value="CCDC74_C"/>
</dbReference>